<feature type="region of interest" description="Disordered" evidence="2">
    <location>
        <begin position="462"/>
        <end position="630"/>
    </location>
</feature>
<evidence type="ECO:0000256" key="2">
    <source>
        <dbReference type="SAM" id="MobiDB-lite"/>
    </source>
</evidence>
<gene>
    <name evidence="4" type="ORF">LPJ53_005207</name>
</gene>
<name>A0A9W7XWU5_9FUNG</name>
<evidence type="ECO:0000256" key="1">
    <source>
        <dbReference type="ARBA" id="ARBA00022468"/>
    </source>
</evidence>
<feature type="compositionally biased region" description="Low complexity" evidence="2">
    <location>
        <begin position="827"/>
        <end position="844"/>
    </location>
</feature>
<evidence type="ECO:0000313" key="4">
    <source>
        <dbReference type="EMBL" id="KAJ1720123.1"/>
    </source>
</evidence>
<feature type="region of interest" description="Disordered" evidence="2">
    <location>
        <begin position="824"/>
        <end position="844"/>
    </location>
</feature>
<evidence type="ECO:0000259" key="3">
    <source>
        <dbReference type="PROSITE" id="PS50018"/>
    </source>
</evidence>
<dbReference type="Proteomes" id="UP001149813">
    <property type="component" value="Unassembled WGS sequence"/>
</dbReference>
<feature type="compositionally biased region" description="Low complexity" evidence="2">
    <location>
        <begin position="237"/>
        <end position="246"/>
    </location>
</feature>
<dbReference type="InterPro" id="IPR008936">
    <property type="entry name" value="Rho_GTPase_activation_prot"/>
</dbReference>
<feature type="compositionally biased region" description="Low complexity" evidence="2">
    <location>
        <begin position="1203"/>
        <end position="1226"/>
    </location>
</feature>
<accession>A0A9W7XWU5</accession>
<evidence type="ECO:0000313" key="5">
    <source>
        <dbReference type="Proteomes" id="UP001149813"/>
    </source>
</evidence>
<dbReference type="EMBL" id="JANBOJ010000293">
    <property type="protein sequence ID" value="KAJ1720123.1"/>
    <property type="molecule type" value="Genomic_DNA"/>
</dbReference>
<feature type="compositionally biased region" description="Basic and acidic residues" evidence="2">
    <location>
        <begin position="248"/>
        <end position="264"/>
    </location>
</feature>
<dbReference type="Gene3D" id="1.10.506.10">
    <property type="entry name" value="GTPase Activation - p120gap, domain 1"/>
    <property type="match status" value="2"/>
</dbReference>
<sequence>MYDCRKDTKHVIAISRYTHSASARLHAIHRHAHLHHHHHHHHRHRHHDAGDSLDSHVPGLHDHSHTDDPRQRNASTGAGKSGYLMVWDKQQHDSHHHGDCGWVMEFCTITSTGEFVCLSKETSQPLVIFDLRTSVQRTIGSGAWGRQAIEIVDRASQKPIIYLRASTKAETAAWLLEMQCWAVSAGESLAQSPLSTAASVSGSSSGKDLGGGTIAIDHASATHVGIDAAEAAAAAAGSSSSIGISSPGDKDNKSEGKHKEKEDAGSATLLLPTHSRKPPQLVQALVHTMAPAAQKFRSLVEAYSHTPSEKEEREGSHHDGIFSYFSYPLTSIFTDIMQPCVPASSNVHILLAGMLYLRMHSSGDLFNPIAHVLARDGEWHPYIAVLARCEQCVSLLLYEVGESVVVEVADIDVQVLLAHDIQAEDDSLFESGSFGFHINLTGTSEFMPSGCNMANVIAGSSLGKDRGRDSESRSSHADDGCMSAKSAPTPTMDRHQRGRGGADDDYDNASTHDHAADHVLEPSDSSDTPLRAHFEDDGREHPGEGEAEAEAEGAGDSERKSRRRSRSLGHLIGIEGLSIGGHGSNKRSKHSRLLKHGTRDAAGHRSKQQQQQHQQQEKVKNSSHASISSTASHAAPSVLYLAALRAGERNNWIAQLRRYAQTAYSGAVERPLASPVAAPLAFRVERCMWIKIHEVQGLAKAADSAVALVVIDGHVVAQSVVTAGAGKTKLEPLAHFFGSLPPITRGVHVLVRQRDKQAQQGGGLMGYCQIPIPMLQRGCTYNGWYPLSHGNVSEIDQQIGSYLPLAASTKPAWRRWTSKSTHADGASASAVTSSSSSSLRPSTPFRSGDVHIQVRYDELVVLSSPFYTDIVTLLLDARPTLIFDLVAVLPRSADWLVETATKIAICSGRAVPWIEAIVQHELGTHRPPDPALVFRGASVATRAMDTLMKVVGLTFLDQMIGNVVRDVAKGSYHCEVDPARLLAKEDVNEHWRTLLHLQRALWLGIEESLDGCPPTLRRVFAGIRAVISQLYAGHVAHAQVRYSCISGFLFLRLVCPAMLSPKTFGLVGTHPDAQALRTLTLLAKGIQCTANLTDFALKEPYMQPMNQFVQQSVPKLKRYIDHVAGDPEDIVEADLDGWCRAAQAVVDDERMAIMAVDRERELAAFSDFLYLSREDVRRVIALSSPVPSSASSAMSAHSHDSAASDAAAASPQAQAAELEQQQQPADPDLHVAERPPPAGAPASAQAFSQRSAEPSIVTSAALSETHRLIESLVQACENVQECVDACLQSPYATSIQTPVCAKEPAI</sequence>
<feature type="domain" description="Ras-GAP" evidence="3">
    <location>
        <begin position="892"/>
        <end position="1091"/>
    </location>
</feature>
<dbReference type="SUPFAM" id="SSF48350">
    <property type="entry name" value="GTPase activation domain, GAP"/>
    <property type="match status" value="1"/>
</dbReference>
<feature type="region of interest" description="Disordered" evidence="2">
    <location>
        <begin position="237"/>
        <end position="273"/>
    </location>
</feature>
<dbReference type="PANTHER" id="PTHR10194:SF60">
    <property type="entry name" value="RAS GTPASE-ACTIVATING PROTEIN RASKOL"/>
    <property type="match status" value="1"/>
</dbReference>
<feature type="region of interest" description="Disordered" evidence="2">
    <location>
        <begin position="1189"/>
        <end position="1250"/>
    </location>
</feature>
<protein>
    <recommendedName>
        <fullName evidence="3">Ras-GAP domain-containing protein</fullName>
    </recommendedName>
</protein>
<feature type="region of interest" description="Disordered" evidence="2">
    <location>
        <begin position="32"/>
        <end position="79"/>
    </location>
</feature>
<keyword evidence="5" id="KW-1185">Reference proteome</keyword>
<proteinExistence type="predicted"/>
<dbReference type="InterPro" id="IPR001936">
    <property type="entry name" value="RasGAP_dom"/>
</dbReference>
<dbReference type="Pfam" id="PF00616">
    <property type="entry name" value="RasGAP"/>
    <property type="match status" value="1"/>
</dbReference>
<keyword evidence="1" id="KW-0343">GTPase activation</keyword>
<dbReference type="GO" id="GO:0005096">
    <property type="term" value="F:GTPase activator activity"/>
    <property type="evidence" value="ECO:0007669"/>
    <property type="project" value="UniProtKB-KW"/>
</dbReference>
<feature type="compositionally biased region" description="Acidic residues" evidence="2">
    <location>
        <begin position="545"/>
        <end position="555"/>
    </location>
</feature>
<feature type="compositionally biased region" description="Basic residues" evidence="2">
    <location>
        <begin position="584"/>
        <end position="596"/>
    </location>
</feature>
<dbReference type="PROSITE" id="PS50018">
    <property type="entry name" value="RAS_GTPASE_ACTIV_2"/>
    <property type="match status" value="1"/>
</dbReference>
<feature type="compositionally biased region" description="Basic and acidic residues" evidence="2">
    <location>
        <begin position="48"/>
        <end position="71"/>
    </location>
</feature>
<dbReference type="InterPro" id="IPR039360">
    <property type="entry name" value="Ras_GTPase"/>
</dbReference>
<comment type="caution">
    <text evidence="4">The sequence shown here is derived from an EMBL/GenBank/DDBJ whole genome shotgun (WGS) entry which is preliminary data.</text>
</comment>
<feature type="compositionally biased region" description="Basic and acidic residues" evidence="2">
    <location>
        <begin position="530"/>
        <end position="544"/>
    </location>
</feature>
<organism evidence="4 5">
    <name type="scientific">Coemansia erecta</name>
    <dbReference type="NCBI Taxonomy" id="147472"/>
    <lineage>
        <taxon>Eukaryota</taxon>
        <taxon>Fungi</taxon>
        <taxon>Fungi incertae sedis</taxon>
        <taxon>Zoopagomycota</taxon>
        <taxon>Kickxellomycotina</taxon>
        <taxon>Kickxellomycetes</taxon>
        <taxon>Kickxellales</taxon>
        <taxon>Kickxellaceae</taxon>
        <taxon>Coemansia</taxon>
    </lineage>
</organism>
<dbReference type="OrthoDB" id="775356at2759"/>
<feature type="compositionally biased region" description="Basic and acidic residues" evidence="2">
    <location>
        <begin position="463"/>
        <end position="479"/>
    </location>
</feature>
<reference evidence="4" key="1">
    <citation type="submission" date="2022-07" db="EMBL/GenBank/DDBJ databases">
        <title>Phylogenomic reconstructions and comparative analyses of Kickxellomycotina fungi.</title>
        <authorList>
            <person name="Reynolds N.K."/>
            <person name="Stajich J.E."/>
            <person name="Barry K."/>
            <person name="Grigoriev I.V."/>
            <person name="Crous P."/>
            <person name="Smith M.E."/>
        </authorList>
    </citation>
    <scope>NUCLEOTIDE SEQUENCE</scope>
    <source>
        <strain evidence="4">NBRC 32514</strain>
    </source>
</reference>
<feature type="compositionally biased region" description="Basic residues" evidence="2">
    <location>
        <begin position="32"/>
        <end position="47"/>
    </location>
</feature>
<dbReference type="PANTHER" id="PTHR10194">
    <property type="entry name" value="RAS GTPASE-ACTIVATING PROTEINS"/>
    <property type="match status" value="1"/>
</dbReference>
<dbReference type="SMART" id="SM00323">
    <property type="entry name" value="RasGAP"/>
    <property type="match status" value="1"/>
</dbReference>
<feature type="compositionally biased region" description="Basic and acidic residues" evidence="2">
    <location>
        <begin position="510"/>
        <end position="521"/>
    </location>
</feature>